<comment type="cofactor">
    <cofactor evidence="1">
        <name>Mg(2+)</name>
        <dbReference type="ChEBI" id="CHEBI:18420"/>
    </cofactor>
</comment>
<dbReference type="Proteomes" id="UP000886188">
    <property type="component" value="Unassembled WGS sequence"/>
</dbReference>
<dbReference type="Gene3D" id="3.40.50.1000">
    <property type="entry name" value="HAD superfamily/HAD-like"/>
    <property type="match status" value="1"/>
</dbReference>
<dbReference type="RefSeq" id="WP_304182857.1">
    <property type="nucleotide sequence ID" value="NZ_DRGM01000143.1"/>
</dbReference>
<dbReference type="SUPFAM" id="SSF56784">
    <property type="entry name" value="HAD-like"/>
    <property type="match status" value="1"/>
</dbReference>
<sequence length="237" mass="26606">MIRFNRAISPFTVLSFDLDDTLYNNHPIITAAVQAQINYLNALPNWQAQGKDFWQQCREQALLDNPELVDNVTQWRKSTLRTALAKLGYKNAELERHANNAYQAFADARSQIVVDDKVLDLLSQLSKRYRLIAITNGNVEIERFNLNGVFELVLQAGIHGKAKPHSTMFEQAAAALGVPTRHILHIGDSLDTDVQGAHNAGCQSLWLNDQPAKYAYKGLADIEITDIQALKHFLSQP</sequence>
<comment type="caution">
    <text evidence="4">The sequence shown here is derived from an EMBL/GenBank/DDBJ whole genome shotgun (WGS) entry which is preliminary data.</text>
</comment>
<dbReference type="InterPro" id="IPR036412">
    <property type="entry name" value="HAD-like_sf"/>
</dbReference>
<gene>
    <name evidence="4" type="ORF">ENH88_13610</name>
</gene>
<dbReference type="NCBIfam" id="TIGR01509">
    <property type="entry name" value="HAD-SF-IA-v3"/>
    <property type="match status" value="1"/>
</dbReference>
<evidence type="ECO:0000256" key="1">
    <source>
        <dbReference type="ARBA" id="ARBA00001946"/>
    </source>
</evidence>
<organism evidence="4">
    <name type="scientific">Pseudoalteromonas prydzensis</name>
    <dbReference type="NCBI Taxonomy" id="182141"/>
    <lineage>
        <taxon>Bacteria</taxon>
        <taxon>Pseudomonadati</taxon>
        <taxon>Pseudomonadota</taxon>
        <taxon>Gammaproteobacteria</taxon>
        <taxon>Alteromonadales</taxon>
        <taxon>Pseudoalteromonadaceae</taxon>
        <taxon>Pseudoalteromonas</taxon>
    </lineage>
</organism>
<dbReference type="PANTHER" id="PTHR46470">
    <property type="entry name" value="N-ACYLNEURAMINATE-9-PHOSPHATASE"/>
    <property type="match status" value="1"/>
</dbReference>
<dbReference type="SFLD" id="SFLDG01129">
    <property type="entry name" value="C1.5:_HAD__Beta-PGM__Phosphata"/>
    <property type="match status" value="1"/>
</dbReference>
<dbReference type="InterPro" id="IPR051400">
    <property type="entry name" value="HAD-like_hydrolase"/>
</dbReference>
<dbReference type="PANTHER" id="PTHR46470:SF4">
    <property type="entry name" value="5-AMINO-6-(5-PHOSPHO-D-RIBITYLAMINO)URACIL PHOSPHATASE YIGB"/>
    <property type="match status" value="1"/>
</dbReference>
<proteinExistence type="predicted"/>
<accession>A0A7V1GFD8</accession>
<reference evidence="4" key="1">
    <citation type="journal article" date="2020" name="mSystems">
        <title>Genome- and Community-Level Interaction Insights into Carbon Utilization and Element Cycling Functions of Hydrothermarchaeota in Hydrothermal Sediment.</title>
        <authorList>
            <person name="Zhou Z."/>
            <person name="Liu Y."/>
            <person name="Xu W."/>
            <person name="Pan J."/>
            <person name="Luo Z.H."/>
            <person name="Li M."/>
        </authorList>
    </citation>
    <scope>NUCLEOTIDE SEQUENCE [LARGE SCALE GENOMIC DNA]</scope>
    <source>
        <strain evidence="4">HyVt-346</strain>
    </source>
</reference>
<dbReference type="InterPro" id="IPR023214">
    <property type="entry name" value="HAD_sf"/>
</dbReference>
<dbReference type="GO" id="GO:0016787">
    <property type="term" value="F:hydrolase activity"/>
    <property type="evidence" value="ECO:0007669"/>
    <property type="project" value="UniProtKB-KW"/>
</dbReference>
<dbReference type="SFLD" id="SFLDS00003">
    <property type="entry name" value="Haloacid_Dehalogenase"/>
    <property type="match status" value="1"/>
</dbReference>
<dbReference type="GO" id="GO:0009231">
    <property type="term" value="P:riboflavin biosynthetic process"/>
    <property type="evidence" value="ECO:0007669"/>
    <property type="project" value="TreeGrafter"/>
</dbReference>
<evidence type="ECO:0000256" key="2">
    <source>
        <dbReference type="ARBA" id="ARBA00022801"/>
    </source>
</evidence>
<evidence type="ECO:0000313" key="4">
    <source>
        <dbReference type="EMBL" id="HEA17454.1"/>
    </source>
</evidence>
<dbReference type="InterPro" id="IPR006439">
    <property type="entry name" value="HAD-SF_hydro_IA"/>
</dbReference>
<dbReference type="NCBIfam" id="TIGR01549">
    <property type="entry name" value="HAD-SF-IA-v1"/>
    <property type="match status" value="1"/>
</dbReference>
<dbReference type="EMBL" id="DRGM01000143">
    <property type="protein sequence ID" value="HEA17454.1"/>
    <property type="molecule type" value="Genomic_DNA"/>
</dbReference>
<name>A0A7V1GFD8_9GAMM</name>
<protein>
    <submittedName>
        <fullName evidence="4">HAD family hydrolase</fullName>
    </submittedName>
</protein>
<keyword evidence="2 4" id="KW-0378">Hydrolase</keyword>
<dbReference type="Gene3D" id="1.20.120.1600">
    <property type="match status" value="1"/>
</dbReference>
<keyword evidence="3" id="KW-0460">Magnesium</keyword>
<evidence type="ECO:0000256" key="3">
    <source>
        <dbReference type="ARBA" id="ARBA00022842"/>
    </source>
</evidence>
<dbReference type="Pfam" id="PF00702">
    <property type="entry name" value="Hydrolase"/>
    <property type="match status" value="1"/>
</dbReference>
<dbReference type="AlphaFoldDB" id="A0A7V1GFD8"/>